<dbReference type="SMART" id="SM01324">
    <property type="entry name" value="YARHG"/>
    <property type="match status" value="2"/>
</dbReference>
<keyword evidence="1" id="KW-0732">Signal</keyword>
<evidence type="ECO:0000256" key="1">
    <source>
        <dbReference type="SAM" id="SignalP"/>
    </source>
</evidence>
<dbReference type="PROSITE" id="PS51257">
    <property type="entry name" value="PROKAR_LIPOPROTEIN"/>
    <property type="match status" value="1"/>
</dbReference>
<dbReference type="Pfam" id="PF13308">
    <property type="entry name" value="YARHG"/>
    <property type="match status" value="2"/>
</dbReference>
<name>A0A1F6TQ21_9PROT</name>
<feature type="domain" description="YARHG" evidence="2">
    <location>
        <begin position="153"/>
        <end position="241"/>
    </location>
</feature>
<evidence type="ECO:0000313" key="3">
    <source>
        <dbReference type="EMBL" id="OGI47234.1"/>
    </source>
</evidence>
<dbReference type="EMBL" id="MFSY01000025">
    <property type="protein sequence ID" value="OGI47234.1"/>
    <property type="molecule type" value="Genomic_DNA"/>
</dbReference>
<dbReference type="Gene3D" id="1.20.58.1690">
    <property type="match status" value="3"/>
</dbReference>
<dbReference type="InterPro" id="IPR038434">
    <property type="entry name" value="YARHG_sf"/>
</dbReference>
<dbReference type="InterPro" id="IPR025582">
    <property type="entry name" value="YARHG_dom"/>
</dbReference>
<feature type="chain" id="PRO_5009225610" description="YARHG domain-containing protein" evidence="1">
    <location>
        <begin position="22"/>
        <end position="518"/>
    </location>
</feature>
<gene>
    <name evidence="3" type="ORF">A2637_07475</name>
</gene>
<sequence length="518" mass="59856">MFKKKVAIVLVPFFTAILIMACSPTDSSRPEPNSYQKKIVEYLNQKPYTADKVALTENDLKVDDELDKALAYAGVSVYTLLRNESFARHGYTFKDKVLQDIFSRTAWYKPSPDFQFNKLSKLETRNVEFIRSIETTYDYQNIAKELNSLDYGRSSIFLGADTNIFSHDAVMSLNHVRVNPSRLLRNYILARRGYIFKDPALREIFSRTDWYQPRYSNLAQVSAKMTKAEFVDVELLKKKEWMDILEAVNFTLPRNVISIPTVGYNALFIRELVHQNQSYFYSSQFIHALQEVDAGIFDDHRTDVDKLVSEEIVRRIKAEKDPAKKIVLYFDNKQYKGYTDSLVFNHSDMQVPSYLKDAVEAYGVDYRILLRKEIHARAGARFIDKKSGEIFSQCRWYKPRYDLTPRTIIRLPVDAAITRQELINFALLEGEELAAKAKQYKDKNMVVDLSGNVYFVKVGVVNIPGSQGRTMKMASDFASVDAYENGSLQDAVNEVFEKYQFNARDYQEQEQQYAAIGC</sequence>
<dbReference type="STRING" id="1817764.A2637_07475"/>
<dbReference type="AlphaFoldDB" id="A0A1F6TQ21"/>
<accession>A0A1F6TQ21</accession>
<protein>
    <recommendedName>
        <fullName evidence="2">YARHG domain-containing protein</fullName>
    </recommendedName>
</protein>
<feature type="domain" description="YARHG" evidence="2">
    <location>
        <begin position="53"/>
        <end position="135"/>
    </location>
</feature>
<dbReference type="Proteomes" id="UP000179360">
    <property type="component" value="Unassembled WGS sequence"/>
</dbReference>
<organism evidence="3 4">
    <name type="scientific">Candidatus Muproteobacteria bacterium RIFCSPHIGHO2_01_FULL_65_16</name>
    <dbReference type="NCBI Taxonomy" id="1817764"/>
    <lineage>
        <taxon>Bacteria</taxon>
        <taxon>Pseudomonadati</taxon>
        <taxon>Pseudomonadota</taxon>
        <taxon>Candidatus Muproteobacteria</taxon>
    </lineage>
</organism>
<reference evidence="3 4" key="1">
    <citation type="journal article" date="2016" name="Nat. Commun.">
        <title>Thousands of microbial genomes shed light on interconnected biogeochemical processes in an aquifer system.</title>
        <authorList>
            <person name="Anantharaman K."/>
            <person name="Brown C.T."/>
            <person name="Hug L.A."/>
            <person name="Sharon I."/>
            <person name="Castelle C.J."/>
            <person name="Probst A.J."/>
            <person name="Thomas B.C."/>
            <person name="Singh A."/>
            <person name="Wilkins M.J."/>
            <person name="Karaoz U."/>
            <person name="Brodie E.L."/>
            <person name="Williams K.H."/>
            <person name="Hubbard S.S."/>
            <person name="Banfield J.F."/>
        </authorList>
    </citation>
    <scope>NUCLEOTIDE SEQUENCE [LARGE SCALE GENOMIC DNA]</scope>
</reference>
<evidence type="ECO:0000259" key="2">
    <source>
        <dbReference type="SMART" id="SM01324"/>
    </source>
</evidence>
<evidence type="ECO:0000313" key="4">
    <source>
        <dbReference type="Proteomes" id="UP000179360"/>
    </source>
</evidence>
<proteinExistence type="predicted"/>
<comment type="caution">
    <text evidence="3">The sequence shown here is derived from an EMBL/GenBank/DDBJ whole genome shotgun (WGS) entry which is preliminary data.</text>
</comment>
<feature type="signal peptide" evidence="1">
    <location>
        <begin position="1"/>
        <end position="21"/>
    </location>
</feature>